<name>A0A3E2BN43_9BACT</name>
<evidence type="ECO:0000313" key="2">
    <source>
        <dbReference type="Proteomes" id="UP000257323"/>
    </source>
</evidence>
<dbReference type="EMBL" id="QUAH01000004">
    <property type="protein sequence ID" value="RFT16183.1"/>
    <property type="molecule type" value="Genomic_DNA"/>
</dbReference>
<evidence type="ECO:0008006" key="3">
    <source>
        <dbReference type="Google" id="ProtNLM"/>
    </source>
</evidence>
<gene>
    <name evidence="1" type="ORF">OP8BY_1787</name>
</gene>
<comment type="caution">
    <text evidence="1">The sequence shown here is derived from an EMBL/GenBank/DDBJ whole genome shotgun (WGS) entry which is preliminary data.</text>
</comment>
<protein>
    <recommendedName>
        <fullName evidence="3">Lipoprotein</fullName>
    </recommendedName>
</protein>
<dbReference type="AlphaFoldDB" id="A0A3E2BN43"/>
<accession>A0A3E2BN43</accession>
<dbReference type="PROSITE" id="PS51257">
    <property type="entry name" value="PROKAR_LIPOPROTEIN"/>
    <property type="match status" value="1"/>
</dbReference>
<dbReference type="Pfam" id="PF20583">
    <property type="entry name" value="DUF6786"/>
    <property type="match status" value="1"/>
</dbReference>
<evidence type="ECO:0000313" key="1">
    <source>
        <dbReference type="EMBL" id="RFT16183.1"/>
    </source>
</evidence>
<proteinExistence type="predicted"/>
<dbReference type="InterPro" id="IPR046713">
    <property type="entry name" value="DUF6786"/>
</dbReference>
<reference evidence="1 2" key="1">
    <citation type="submission" date="2018-08" db="EMBL/GenBank/DDBJ databases">
        <title>Genome analysis of the thermophilic bacterium of the candidate phylum Aminicenantes from deep subsurface aquifer revealed its physiology and ecological role.</title>
        <authorList>
            <person name="Kadnikov V.V."/>
            <person name="Mardanov A.V."/>
            <person name="Beletsky A.V."/>
            <person name="Karnachuk O.V."/>
            <person name="Ravin N.V."/>
        </authorList>
    </citation>
    <scope>NUCLEOTIDE SEQUENCE [LARGE SCALE GENOMIC DNA]</scope>
    <source>
        <strain evidence="1">BY38</strain>
    </source>
</reference>
<sequence>MRLYLSSLLLILSFAIVIMMVSCSRPSGQVQGTLFKDDLEFLKKHTSVITLTAEDGRAMVAVNPDIQGRVMTSTAAGPEGLSFGWINRELISSKENNPHINAFGGEDRFWLGPEGGQYSLFFKKGSPFDLEHWFTPPPINEGAFDLVSKDERQVVLKKDMNLVNYSEFEFRIKVDRTIRLLPGPELEALGIPLGGKLSWVAFQSDNRITNAGELPWKKETGLVSIWILGMFNPSPDTTIVIPYKMGPEEELGPVVNDAYFGKVPADRLKIADGVIYFKGDGQYRSKIGISPLRVLPFCGSYDSGNRVLTIVHLTLPDNPAEHSYVNSMWEIQKDPYAGDVVNSYNDGPAAPGAKPFGPFYELETSSPGAILNPGESLRHVHTTIHIQGEEKDLDPIARKIFGVGLAEIKKAFSQK</sequence>
<dbReference type="Proteomes" id="UP000257323">
    <property type="component" value="Unassembled WGS sequence"/>
</dbReference>
<organism evidence="1 2">
    <name type="scientific">Candidatus Saccharicenans subterraneus</name>
    <dbReference type="NCBI Taxonomy" id="2508984"/>
    <lineage>
        <taxon>Bacteria</taxon>
        <taxon>Candidatus Aminicenantota</taxon>
        <taxon>Candidatus Aminicenantia</taxon>
        <taxon>Candidatus Aminicenantales</taxon>
        <taxon>Candidatus Saccharicenantaceae</taxon>
        <taxon>Candidatus Saccharicenans</taxon>
    </lineage>
</organism>